<gene>
    <name evidence="2" type="ORF">VLY81_14010</name>
</gene>
<sequence>MRASTPLGAWWGTCSSEWIKYRRTFTWPLVLLGPVLWEAAVASYLTLRPSSGWREVFAWTFEAWTQLFIPIGAALLAGLAASCEAQAGDWRALRTRPVAPGLLYAAKLLVLLAQTLIGTALVGGAAGAAGLAIGAPGPVPWATLALAAALAWVAALPVVSLQLWVATARGPGLSLGLGAVGLLLAAIVGGTSMGDAIWPLVPWAWPPRILAVPALQVLGGAVSEAASIRASLILRYLLAAGPGVGLLLSGAGILWFSRREVTGEPA</sequence>
<evidence type="ECO:0000313" key="2">
    <source>
        <dbReference type="EMBL" id="WRP14512.1"/>
    </source>
</evidence>
<feature type="transmembrane region" description="Helical" evidence="1">
    <location>
        <begin position="141"/>
        <end position="165"/>
    </location>
</feature>
<name>A0ABZ1BQW5_9FIRM</name>
<dbReference type="EMBL" id="CP141614">
    <property type="protein sequence ID" value="WRP14512.1"/>
    <property type="molecule type" value="Genomic_DNA"/>
</dbReference>
<feature type="transmembrane region" description="Helical" evidence="1">
    <location>
        <begin position="205"/>
        <end position="222"/>
    </location>
</feature>
<dbReference type="RefSeq" id="WP_324668854.1">
    <property type="nucleotide sequence ID" value="NZ_CP141614.1"/>
</dbReference>
<evidence type="ECO:0000256" key="1">
    <source>
        <dbReference type="SAM" id="Phobius"/>
    </source>
</evidence>
<protein>
    <submittedName>
        <fullName evidence="2">ABC transporter permease</fullName>
    </submittedName>
</protein>
<organism evidence="2 3">
    <name type="scientific">Geochorda subterranea</name>
    <dbReference type="NCBI Taxonomy" id="3109564"/>
    <lineage>
        <taxon>Bacteria</taxon>
        <taxon>Bacillati</taxon>
        <taxon>Bacillota</taxon>
        <taxon>Limnochordia</taxon>
        <taxon>Limnochordales</taxon>
        <taxon>Geochordaceae</taxon>
        <taxon>Geochorda</taxon>
    </lineage>
</organism>
<evidence type="ECO:0000313" key="3">
    <source>
        <dbReference type="Proteomes" id="UP001333102"/>
    </source>
</evidence>
<keyword evidence="1" id="KW-0812">Transmembrane</keyword>
<keyword evidence="3" id="KW-1185">Reference proteome</keyword>
<keyword evidence="1" id="KW-1133">Transmembrane helix</keyword>
<feature type="transmembrane region" description="Helical" evidence="1">
    <location>
        <begin position="234"/>
        <end position="256"/>
    </location>
</feature>
<feature type="transmembrane region" description="Helical" evidence="1">
    <location>
        <begin position="67"/>
        <end position="87"/>
    </location>
</feature>
<proteinExistence type="predicted"/>
<feature type="transmembrane region" description="Helical" evidence="1">
    <location>
        <begin position="108"/>
        <end position="135"/>
    </location>
</feature>
<feature type="transmembrane region" description="Helical" evidence="1">
    <location>
        <begin position="25"/>
        <end position="47"/>
    </location>
</feature>
<dbReference type="Proteomes" id="UP001333102">
    <property type="component" value="Chromosome"/>
</dbReference>
<reference evidence="3" key="1">
    <citation type="submission" date="2023-12" db="EMBL/GenBank/DDBJ databases">
        <title>Novel isolates from deep terrestrial aquifers shed light on the physiology and ecology of the class Limnochordia.</title>
        <authorList>
            <person name="Karnachuk O.V."/>
            <person name="Lukina A.P."/>
            <person name="Avakyan M.R."/>
            <person name="Kadnikov V."/>
            <person name="Begmatov S."/>
            <person name="Beletsky A.V."/>
            <person name="Mardanov A.V."/>
            <person name="Ravin N.V."/>
        </authorList>
    </citation>
    <scope>NUCLEOTIDE SEQUENCE [LARGE SCALE GENOMIC DNA]</scope>
    <source>
        <strain evidence="3">LN</strain>
    </source>
</reference>
<accession>A0ABZ1BQW5</accession>
<dbReference type="Pfam" id="PF12730">
    <property type="entry name" value="ABC2_membrane_4"/>
    <property type="match status" value="1"/>
</dbReference>
<keyword evidence="1" id="KW-0472">Membrane</keyword>
<feature type="transmembrane region" description="Helical" evidence="1">
    <location>
        <begin position="172"/>
        <end position="193"/>
    </location>
</feature>